<comment type="domain">
    <text evidence="6">Consists of three domains, a large central CORE domain and two small peripheral domains, NMPbind and LID, which undergo movements during catalysis. The LID domain closes over the site of phosphoryl transfer upon ATP binding. Assembling and dissambling the active center during each catalytic cycle provides an effective means to prevent ATP hydrolysis. Some bacteria have evolved a zinc-coordinating structure that stabilizes the LID domain.</text>
</comment>
<dbReference type="PANTHER" id="PTHR23359">
    <property type="entry name" value="NUCLEOTIDE KINASE"/>
    <property type="match status" value="1"/>
</dbReference>
<evidence type="ECO:0000256" key="3">
    <source>
        <dbReference type="ARBA" id="ARBA00022741"/>
    </source>
</evidence>
<dbReference type="GO" id="GO:0005737">
    <property type="term" value="C:cytoplasm"/>
    <property type="evidence" value="ECO:0007669"/>
    <property type="project" value="UniProtKB-SubCell"/>
</dbReference>
<dbReference type="CDD" id="cd01428">
    <property type="entry name" value="ADK"/>
    <property type="match status" value="1"/>
</dbReference>
<keyword evidence="4 6" id="KW-0418">Kinase</keyword>
<comment type="pathway">
    <text evidence="6">Purine metabolism; AMP biosynthesis via salvage pathway; AMP from ADP: step 1/1.</text>
</comment>
<feature type="binding site" evidence="6">
    <location>
        <position position="199"/>
    </location>
    <ligand>
        <name>ATP</name>
        <dbReference type="ChEBI" id="CHEBI:30616"/>
    </ligand>
</feature>
<feature type="binding site" evidence="6">
    <location>
        <position position="171"/>
    </location>
    <ligand>
        <name>AMP</name>
        <dbReference type="ChEBI" id="CHEBI:456215"/>
    </ligand>
</feature>
<dbReference type="InterPro" id="IPR000850">
    <property type="entry name" value="Adenylat/UMP-CMP_kin"/>
</dbReference>
<evidence type="ECO:0000313" key="10">
    <source>
        <dbReference type="EMBL" id="KPJ66273.1"/>
    </source>
</evidence>
<dbReference type="AlphaFoldDB" id="A0A0S7XUT9"/>
<proteinExistence type="inferred from homology"/>
<feature type="binding site" evidence="6">
    <location>
        <position position="160"/>
    </location>
    <ligand>
        <name>AMP</name>
        <dbReference type="ChEBI" id="CHEBI:456215"/>
    </ligand>
</feature>
<evidence type="ECO:0000256" key="8">
    <source>
        <dbReference type="RuleBase" id="RU003331"/>
    </source>
</evidence>
<dbReference type="PROSITE" id="PS00113">
    <property type="entry name" value="ADENYLATE_KINASE"/>
    <property type="match status" value="1"/>
</dbReference>
<evidence type="ECO:0000256" key="4">
    <source>
        <dbReference type="ARBA" id="ARBA00022777"/>
    </source>
</evidence>
<feature type="binding site" evidence="6">
    <location>
        <position position="92"/>
    </location>
    <ligand>
        <name>AMP</name>
        <dbReference type="ChEBI" id="CHEBI:456215"/>
    </ligand>
</feature>
<dbReference type="EC" id="2.7.4.3" evidence="6 8"/>
<comment type="subcellular location">
    <subcellularLocation>
        <location evidence="6 8">Cytoplasm</location>
    </subcellularLocation>
</comment>
<dbReference type="InterPro" id="IPR036193">
    <property type="entry name" value="ADK_active_lid_dom_sf"/>
</dbReference>
<comment type="caution">
    <text evidence="10">The sequence shown here is derived from an EMBL/GenBank/DDBJ whole genome shotgun (WGS) entry which is preliminary data.</text>
</comment>
<feature type="binding site" evidence="6">
    <location>
        <position position="150"/>
    </location>
    <ligand>
        <name>Zn(2+)</name>
        <dbReference type="ChEBI" id="CHEBI:29105"/>
        <note>structural</note>
    </ligand>
</feature>
<dbReference type="SUPFAM" id="SSF52540">
    <property type="entry name" value="P-loop containing nucleoside triphosphate hydrolases"/>
    <property type="match status" value="1"/>
</dbReference>
<dbReference type="PRINTS" id="PR00094">
    <property type="entry name" value="ADENYLTKNASE"/>
</dbReference>
<dbReference type="InterPro" id="IPR027417">
    <property type="entry name" value="P-loop_NTPase"/>
</dbReference>
<feature type="binding site" evidence="6">
    <location>
        <position position="31"/>
    </location>
    <ligand>
        <name>AMP</name>
        <dbReference type="ChEBI" id="CHEBI:456215"/>
    </ligand>
</feature>
<dbReference type="HAMAP" id="MF_00235">
    <property type="entry name" value="Adenylate_kinase_Adk"/>
    <property type="match status" value="1"/>
</dbReference>
<feature type="binding site" evidence="6">
    <location>
        <position position="36"/>
    </location>
    <ligand>
        <name>AMP</name>
        <dbReference type="ChEBI" id="CHEBI:456215"/>
    </ligand>
</feature>
<keyword evidence="6" id="KW-0862">Zinc</keyword>
<dbReference type="InterPro" id="IPR006259">
    <property type="entry name" value="Adenyl_kin_sub"/>
</dbReference>
<feature type="binding site" evidence="6">
    <location>
        <position position="130"/>
    </location>
    <ligand>
        <name>Zn(2+)</name>
        <dbReference type="ChEBI" id="CHEBI:29105"/>
        <note>structural</note>
    </ligand>
</feature>
<name>A0A0S7XUT9_UNCSA</name>
<keyword evidence="6" id="KW-0479">Metal-binding</keyword>
<evidence type="ECO:0000256" key="2">
    <source>
        <dbReference type="ARBA" id="ARBA00022727"/>
    </source>
</evidence>
<keyword evidence="3 6" id="KW-0547">Nucleotide-binding</keyword>
<dbReference type="SUPFAM" id="SSF57774">
    <property type="entry name" value="Microbial and mitochondrial ADK, insert 'zinc finger' domain"/>
    <property type="match status" value="1"/>
</dbReference>
<dbReference type="GO" id="GO:0008270">
    <property type="term" value="F:zinc ion binding"/>
    <property type="evidence" value="ECO:0007669"/>
    <property type="project" value="UniProtKB-UniRule"/>
</dbReference>
<dbReference type="Proteomes" id="UP000051861">
    <property type="component" value="Unassembled WGS sequence"/>
</dbReference>
<dbReference type="NCBIfam" id="NF001380">
    <property type="entry name" value="PRK00279.1-2"/>
    <property type="match status" value="1"/>
</dbReference>
<feature type="binding site" evidence="6">
    <location>
        <begin position="85"/>
        <end position="88"/>
    </location>
    <ligand>
        <name>AMP</name>
        <dbReference type="ChEBI" id="CHEBI:456215"/>
    </ligand>
</feature>
<protein>
    <recommendedName>
        <fullName evidence="6 8">Adenylate kinase</fullName>
        <shortName evidence="6">AK</shortName>
        <ecNumber evidence="6 8">2.7.4.3</ecNumber>
    </recommendedName>
    <alternativeName>
        <fullName evidence="6">ATP-AMP transphosphorylase</fullName>
    </alternativeName>
    <alternativeName>
        <fullName evidence="6">ATP:AMP phosphotransferase</fullName>
    </alternativeName>
    <alternativeName>
        <fullName evidence="6">Adenylate monophosphate kinase</fullName>
    </alternativeName>
</protein>
<evidence type="ECO:0000256" key="1">
    <source>
        <dbReference type="ARBA" id="ARBA00022679"/>
    </source>
</evidence>
<dbReference type="EMBL" id="LIZX01000085">
    <property type="protein sequence ID" value="KPJ66273.1"/>
    <property type="molecule type" value="Genomic_DNA"/>
</dbReference>
<comment type="similarity">
    <text evidence="6 7">Belongs to the adenylate kinase family.</text>
</comment>
<dbReference type="GO" id="GO:0005524">
    <property type="term" value="F:ATP binding"/>
    <property type="evidence" value="ECO:0007669"/>
    <property type="project" value="UniProtKB-UniRule"/>
</dbReference>
<feature type="binding site" evidence="6">
    <location>
        <begin position="10"/>
        <end position="15"/>
    </location>
    <ligand>
        <name>ATP</name>
        <dbReference type="ChEBI" id="CHEBI:30616"/>
    </ligand>
</feature>
<sequence>MNLVLLGPPGSGKGTLAKLLSSQLNIPHISTGDILREEAESGTALGKKVKPFMEKGELVPDQTILEVMKERIRRSECQKGFLLDGFPRNFHQALELDDMLKNSTKSIDMVIKFDVSDDCVLKRLGGRLICSGCGADFNRYTKPPQKDLMCDFCGSQLYQRPDDAQEVILNRLKVYKEQAMPVEKYYNNQGKLRRINAELDPSLILKNVLNILQSKKE</sequence>
<evidence type="ECO:0000256" key="7">
    <source>
        <dbReference type="RuleBase" id="RU003330"/>
    </source>
</evidence>
<dbReference type="NCBIfam" id="TIGR01351">
    <property type="entry name" value="adk"/>
    <property type="match status" value="1"/>
</dbReference>
<feature type="region of interest" description="LID" evidence="6">
    <location>
        <begin position="126"/>
        <end position="163"/>
    </location>
</feature>
<evidence type="ECO:0000256" key="5">
    <source>
        <dbReference type="ARBA" id="ARBA00022840"/>
    </source>
</evidence>
<feature type="binding site" evidence="6">
    <location>
        <begin position="57"/>
        <end position="59"/>
    </location>
    <ligand>
        <name>AMP</name>
        <dbReference type="ChEBI" id="CHEBI:456215"/>
    </ligand>
</feature>
<feature type="region of interest" description="NMP" evidence="6">
    <location>
        <begin position="30"/>
        <end position="59"/>
    </location>
</feature>
<dbReference type="FunFam" id="3.40.50.300:FF:000106">
    <property type="entry name" value="Adenylate kinase mitochondrial"/>
    <property type="match status" value="1"/>
</dbReference>
<dbReference type="Pfam" id="PF05191">
    <property type="entry name" value="ADK_lid"/>
    <property type="match status" value="1"/>
</dbReference>
<feature type="binding site" evidence="6">
    <location>
        <position position="153"/>
    </location>
    <ligand>
        <name>Zn(2+)</name>
        <dbReference type="ChEBI" id="CHEBI:29105"/>
        <note>structural</note>
    </ligand>
</feature>
<feature type="binding site" evidence="6">
    <location>
        <position position="127"/>
    </location>
    <ligand>
        <name>ATP</name>
        <dbReference type="ChEBI" id="CHEBI:30616"/>
    </ligand>
</feature>
<dbReference type="NCBIfam" id="NF001381">
    <property type="entry name" value="PRK00279.1-3"/>
    <property type="match status" value="1"/>
</dbReference>
<organism evidence="10 11">
    <name type="scientific">candidate division WOR-1 bacterium DG_54_3</name>
    <dbReference type="NCBI Taxonomy" id="1703775"/>
    <lineage>
        <taxon>Bacteria</taxon>
        <taxon>Bacillati</taxon>
        <taxon>Saganbacteria</taxon>
    </lineage>
</organism>
<comment type="function">
    <text evidence="6">Catalyzes the reversible transfer of the terminal phosphate group between ATP and AMP. Plays an important role in cellular energy homeostasis and in adenine nucleotide metabolism.</text>
</comment>
<dbReference type="GO" id="GO:0044209">
    <property type="term" value="P:AMP salvage"/>
    <property type="evidence" value="ECO:0007669"/>
    <property type="project" value="UniProtKB-UniRule"/>
</dbReference>
<reference evidence="10 11" key="1">
    <citation type="journal article" date="2015" name="Microbiome">
        <title>Genomic resolution of linkages in carbon, nitrogen, and sulfur cycling among widespread estuary sediment bacteria.</title>
        <authorList>
            <person name="Baker B.J."/>
            <person name="Lazar C.S."/>
            <person name="Teske A.P."/>
            <person name="Dick G.J."/>
        </authorList>
    </citation>
    <scope>NUCLEOTIDE SEQUENCE [LARGE SCALE GENOMIC DNA]</scope>
    <source>
        <strain evidence="10">DG_54_3</strain>
    </source>
</reference>
<comment type="caution">
    <text evidence="6">Lacks conserved residue(s) required for the propagation of feature annotation.</text>
</comment>
<evidence type="ECO:0000313" key="11">
    <source>
        <dbReference type="Proteomes" id="UP000051861"/>
    </source>
</evidence>
<dbReference type="InterPro" id="IPR033690">
    <property type="entry name" value="Adenylat_kinase_CS"/>
</dbReference>
<dbReference type="Pfam" id="PF00406">
    <property type="entry name" value="ADK"/>
    <property type="match status" value="1"/>
</dbReference>
<evidence type="ECO:0000259" key="9">
    <source>
        <dbReference type="Pfam" id="PF05191"/>
    </source>
</evidence>
<dbReference type="GO" id="GO:0004017">
    <property type="term" value="F:AMP kinase activity"/>
    <property type="evidence" value="ECO:0007669"/>
    <property type="project" value="UniProtKB-UniRule"/>
</dbReference>
<feature type="domain" description="Adenylate kinase active site lid" evidence="9">
    <location>
        <begin position="127"/>
        <end position="162"/>
    </location>
</feature>
<comment type="catalytic activity">
    <reaction evidence="6 8">
        <text>AMP + ATP = 2 ADP</text>
        <dbReference type="Rhea" id="RHEA:12973"/>
        <dbReference type="ChEBI" id="CHEBI:30616"/>
        <dbReference type="ChEBI" id="CHEBI:456215"/>
        <dbReference type="ChEBI" id="CHEBI:456216"/>
        <dbReference type="EC" id="2.7.4.3"/>
    </reaction>
</comment>
<comment type="subunit">
    <text evidence="6 8">Monomer.</text>
</comment>
<keyword evidence="2 6" id="KW-0545">Nucleotide biosynthesis</keyword>
<keyword evidence="6" id="KW-0963">Cytoplasm</keyword>
<dbReference type="InterPro" id="IPR007862">
    <property type="entry name" value="Adenylate_kinase_lid-dom"/>
</dbReference>
<feature type="binding site" evidence="6">
    <location>
        <position position="133"/>
    </location>
    <ligand>
        <name>Zn(2+)</name>
        <dbReference type="ChEBI" id="CHEBI:29105"/>
        <note>structural</note>
    </ligand>
</feature>
<keyword evidence="1 6" id="KW-0808">Transferase</keyword>
<evidence type="ECO:0000256" key="6">
    <source>
        <dbReference type="HAMAP-Rule" id="MF_00235"/>
    </source>
</evidence>
<gene>
    <name evidence="6" type="primary">adk</name>
    <name evidence="10" type="ORF">AMJ44_08565</name>
</gene>
<dbReference type="UniPathway" id="UPA00588">
    <property type="reaction ID" value="UER00649"/>
</dbReference>
<dbReference type="PATRIC" id="fig|1703775.3.peg.3414"/>
<dbReference type="Gene3D" id="3.40.50.300">
    <property type="entry name" value="P-loop containing nucleotide triphosphate hydrolases"/>
    <property type="match status" value="1"/>
</dbReference>
<accession>A0A0S7XUT9</accession>
<keyword evidence="5 6" id="KW-0067">ATP-binding</keyword>